<evidence type="ECO:0000313" key="3">
    <source>
        <dbReference type="Proteomes" id="UP000248856"/>
    </source>
</evidence>
<proteinExistence type="predicted"/>
<name>A0A328YUR9_9BURK</name>
<evidence type="ECO:0000313" key="2">
    <source>
        <dbReference type="EMBL" id="RAR77529.1"/>
    </source>
</evidence>
<accession>A0A328YUR9</accession>
<reference evidence="2 3" key="1">
    <citation type="submission" date="2018-06" db="EMBL/GenBank/DDBJ databases">
        <title>Genomic Encyclopedia of Archaeal and Bacterial Type Strains, Phase II (KMG-II): from individual species to whole genera.</title>
        <authorList>
            <person name="Goeker M."/>
        </authorList>
    </citation>
    <scope>NUCLEOTIDE SEQUENCE [LARGE SCALE GENOMIC DNA]</scope>
    <source>
        <strain evidence="2 3">CFPB 3232</strain>
    </source>
</reference>
<dbReference type="EMBL" id="QLTA01000036">
    <property type="protein sequence ID" value="RAR77529.1"/>
    <property type="molecule type" value="Genomic_DNA"/>
</dbReference>
<keyword evidence="3" id="KW-1185">Reference proteome</keyword>
<evidence type="ECO:0008006" key="4">
    <source>
        <dbReference type="Google" id="ProtNLM"/>
    </source>
</evidence>
<sequence>MSALPTLPPARATGALLCGFAASAALAGVIPGTGASPSSTQLGATDAVAMQRAPDQKGHVLLVPYFTAQQGQMTVLHLANTDRNNGKAIKLRIRGAANGDSLLTLTVLLSPGDMWTGAVTAGPDGRAQIVTGDASCTAPRLAAGVAQPFSTDRLNPALTQEERASHTREGAIEAIVAADIPFAPLYGATGTAYSELRAAISPALVPPRCSAPAVDAALLEDASDEATAAARGFATPSGGVGGTWYIIDVPGATTFSSAMTALQAINAAGRPARGNYVLFPATDQAIAQPERYTADPLLVSAGLASRQKSIDGVASEPTSSAVVQALAHDLPDLSTPYRLPASEANARRTAAEASQALAAHEVSNQFSVESSISAQTDWVLAMPTQRYSVALDYATGQRTFSVVPPAGEGRQYYHTDNTQARAGRVCRFNVNTTLHVSSREDLRDRVGTGALFPTPLSLQLCGAVTVAPAAQIASASPSVLSASAALSSPLQTQSAVTGWAALEFLDPTGQPVIGAAFMKLVNPGAAPGLAGHYGILYPHMVTQP</sequence>
<gene>
    <name evidence="2" type="ORF">AX018_10369</name>
</gene>
<dbReference type="AlphaFoldDB" id="A0A328YUR9"/>
<feature type="chain" id="PRO_5016271037" description="Surface layer protein NpdA" evidence="1">
    <location>
        <begin position="28"/>
        <end position="544"/>
    </location>
</feature>
<organism evidence="2 3">
    <name type="scientific">Paracidovorax anthurii</name>
    <dbReference type="NCBI Taxonomy" id="78229"/>
    <lineage>
        <taxon>Bacteria</taxon>
        <taxon>Pseudomonadati</taxon>
        <taxon>Pseudomonadota</taxon>
        <taxon>Betaproteobacteria</taxon>
        <taxon>Burkholderiales</taxon>
        <taxon>Comamonadaceae</taxon>
        <taxon>Paracidovorax</taxon>
    </lineage>
</organism>
<dbReference type="OrthoDB" id="5763254at2"/>
<feature type="signal peptide" evidence="1">
    <location>
        <begin position="1"/>
        <end position="27"/>
    </location>
</feature>
<protein>
    <recommendedName>
        <fullName evidence="4">Surface layer protein NpdA</fullName>
    </recommendedName>
</protein>
<dbReference type="Proteomes" id="UP000248856">
    <property type="component" value="Unassembled WGS sequence"/>
</dbReference>
<keyword evidence="1" id="KW-0732">Signal</keyword>
<dbReference type="RefSeq" id="WP_111879284.1">
    <property type="nucleotide sequence ID" value="NZ_QLTA01000036.1"/>
</dbReference>
<evidence type="ECO:0000256" key="1">
    <source>
        <dbReference type="SAM" id="SignalP"/>
    </source>
</evidence>
<comment type="caution">
    <text evidence="2">The sequence shown here is derived from an EMBL/GenBank/DDBJ whole genome shotgun (WGS) entry which is preliminary data.</text>
</comment>